<dbReference type="EMBL" id="WOFH01000005">
    <property type="protein sequence ID" value="MUN38025.1"/>
    <property type="molecule type" value="Genomic_DNA"/>
</dbReference>
<feature type="transmembrane region" description="Helical" evidence="2">
    <location>
        <begin position="61"/>
        <end position="82"/>
    </location>
</feature>
<gene>
    <name evidence="3" type="ORF">GNZ18_15620</name>
</gene>
<dbReference type="Proteomes" id="UP000432015">
    <property type="component" value="Unassembled WGS sequence"/>
</dbReference>
<dbReference type="RefSeq" id="WP_156217201.1">
    <property type="nucleotide sequence ID" value="NZ_WOFH01000005.1"/>
</dbReference>
<proteinExistence type="predicted"/>
<keyword evidence="2" id="KW-0472">Membrane</keyword>
<feature type="compositionally biased region" description="Polar residues" evidence="1">
    <location>
        <begin position="272"/>
        <end position="283"/>
    </location>
</feature>
<evidence type="ECO:0000256" key="2">
    <source>
        <dbReference type="SAM" id="Phobius"/>
    </source>
</evidence>
<feature type="transmembrane region" description="Helical" evidence="2">
    <location>
        <begin position="118"/>
        <end position="135"/>
    </location>
</feature>
<dbReference type="InterPro" id="IPR021235">
    <property type="entry name" value="DUF2637"/>
</dbReference>
<keyword evidence="2" id="KW-0812">Transmembrane</keyword>
<evidence type="ECO:0000256" key="1">
    <source>
        <dbReference type="SAM" id="MobiDB-lite"/>
    </source>
</evidence>
<feature type="compositionally biased region" description="Low complexity" evidence="1">
    <location>
        <begin position="366"/>
        <end position="375"/>
    </location>
</feature>
<feature type="region of interest" description="Disordered" evidence="1">
    <location>
        <begin position="266"/>
        <end position="466"/>
    </location>
</feature>
<sequence>MTAMDEDTTAGHGPPVPPLTWAQRILAVIGGVFFAGLAGLGGYGSYASVRDVAEPWFGGHAWIVPAGVDLGILALVSVALLLEWLAMPMPALRWMAMAFTGATVWLNVSAAHGDPAGVVMHAAMPVLFVTFVEAVRHAIRRRAGIAAGTVREGVPLARWLLAPISTFRMWRRMVLWQITSYPRALTAEQRRRRALALLRDHYGRAWKNKAPADVVWMLSDGVMLDQALARVTELTTPAPGPPAGTALEEAPPVGAALGGALPEVTGAASAEEPSTLTKAQASDTPGEETSIAPGRAAGGRAPRPAPARPAAGRPRNQSAHGQPHDPGATPEPLSTAASAPEGDRVAAPELRDPVVPARQRPPAPAAQPGSPAVQPHLPAASAQPREPAAPVRQRGPAAAAQARGSGAPRRGLTSATAGTEARAQIILAADPNITGAELGRRLNLSPRQGQRLLSRLSRPAPSSAVS</sequence>
<reference evidence="3 4" key="1">
    <citation type="submission" date="2019-11" db="EMBL/GenBank/DDBJ databases">
        <authorList>
            <person name="Cao P."/>
        </authorList>
    </citation>
    <scope>NUCLEOTIDE SEQUENCE [LARGE SCALE GENOMIC DNA]</scope>
    <source>
        <strain evidence="3 4">NEAU-AAG5</strain>
    </source>
</reference>
<feature type="compositionally biased region" description="Low complexity" evidence="1">
    <location>
        <begin position="444"/>
        <end position="466"/>
    </location>
</feature>
<name>A0A7K1L167_9ACTN</name>
<feature type="compositionally biased region" description="Basic and acidic residues" evidence="1">
    <location>
        <begin position="341"/>
        <end position="352"/>
    </location>
</feature>
<keyword evidence="4" id="KW-1185">Reference proteome</keyword>
<accession>A0A7K1L167</accession>
<dbReference type="Pfam" id="PF10935">
    <property type="entry name" value="DUF2637"/>
    <property type="match status" value="1"/>
</dbReference>
<feature type="transmembrane region" description="Helical" evidence="2">
    <location>
        <begin position="25"/>
        <end position="49"/>
    </location>
</feature>
<keyword evidence="2" id="KW-1133">Transmembrane helix</keyword>
<evidence type="ECO:0000313" key="4">
    <source>
        <dbReference type="Proteomes" id="UP000432015"/>
    </source>
</evidence>
<feature type="compositionally biased region" description="Low complexity" evidence="1">
    <location>
        <begin position="388"/>
        <end position="411"/>
    </location>
</feature>
<evidence type="ECO:0000313" key="3">
    <source>
        <dbReference type="EMBL" id="MUN38025.1"/>
    </source>
</evidence>
<comment type="caution">
    <text evidence="3">The sequence shown here is derived from an EMBL/GenBank/DDBJ whole genome shotgun (WGS) entry which is preliminary data.</text>
</comment>
<feature type="compositionally biased region" description="Low complexity" evidence="1">
    <location>
        <begin position="292"/>
        <end position="315"/>
    </location>
</feature>
<feature type="transmembrane region" description="Helical" evidence="2">
    <location>
        <begin position="94"/>
        <end position="112"/>
    </location>
</feature>
<dbReference type="AlphaFoldDB" id="A0A7K1L167"/>
<organism evidence="3 4">
    <name type="scientific">Actinomadura litoris</name>
    <dbReference type="NCBI Taxonomy" id="2678616"/>
    <lineage>
        <taxon>Bacteria</taxon>
        <taxon>Bacillati</taxon>
        <taxon>Actinomycetota</taxon>
        <taxon>Actinomycetes</taxon>
        <taxon>Streptosporangiales</taxon>
        <taxon>Thermomonosporaceae</taxon>
        <taxon>Actinomadura</taxon>
    </lineage>
</organism>
<protein>
    <submittedName>
        <fullName evidence="3">DUF2637 domain-containing protein</fullName>
    </submittedName>
</protein>